<dbReference type="InterPro" id="IPR003819">
    <property type="entry name" value="TauD/TfdA-like"/>
</dbReference>
<comment type="cofactor">
    <cofactor evidence="1">
        <name>Fe(2+)</name>
        <dbReference type="ChEBI" id="CHEBI:29033"/>
    </cofactor>
</comment>
<dbReference type="InterPro" id="IPR042098">
    <property type="entry name" value="TauD-like_sf"/>
</dbReference>
<reference evidence="5 6" key="1">
    <citation type="submission" date="2020-03" db="EMBL/GenBank/DDBJ databases">
        <title>Roseomonas selenitidurans sp. nov. isolated from soil.</title>
        <authorList>
            <person name="Liu H."/>
        </authorList>
    </citation>
    <scope>NUCLEOTIDE SEQUENCE [LARGE SCALE GENOMIC DNA]</scope>
    <source>
        <strain evidence="5 6">JCM 15073</strain>
    </source>
</reference>
<name>A0ABX1ETY4_9PROT</name>
<evidence type="ECO:0000256" key="2">
    <source>
        <dbReference type="ARBA" id="ARBA00023002"/>
    </source>
</evidence>
<feature type="domain" description="TauD/TfdA-like" evidence="4">
    <location>
        <begin position="50"/>
        <end position="306"/>
    </location>
</feature>
<evidence type="ECO:0000313" key="5">
    <source>
        <dbReference type="EMBL" id="NKE44042.1"/>
    </source>
</evidence>
<dbReference type="Gene3D" id="3.60.130.10">
    <property type="entry name" value="Clavaminate synthase-like"/>
    <property type="match status" value="1"/>
</dbReference>
<keyword evidence="5" id="KW-0223">Dioxygenase</keyword>
<dbReference type="GO" id="GO:0051213">
    <property type="term" value="F:dioxygenase activity"/>
    <property type="evidence" value="ECO:0007669"/>
    <property type="project" value="UniProtKB-KW"/>
</dbReference>
<evidence type="ECO:0000259" key="4">
    <source>
        <dbReference type="Pfam" id="PF02668"/>
    </source>
</evidence>
<protein>
    <submittedName>
        <fullName evidence="5">TauD/TfdA family dioxygenase</fullName>
    </submittedName>
</protein>
<organism evidence="5 6">
    <name type="scientific">Falsiroseomonas frigidaquae</name>
    <dbReference type="NCBI Taxonomy" id="487318"/>
    <lineage>
        <taxon>Bacteria</taxon>
        <taxon>Pseudomonadati</taxon>
        <taxon>Pseudomonadota</taxon>
        <taxon>Alphaproteobacteria</taxon>
        <taxon>Acetobacterales</taxon>
        <taxon>Roseomonadaceae</taxon>
        <taxon>Falsiroseomonas</taxon>
    </lineage>
</organism>
<dbReference type="RefSeq" id="WP_168047701.1">
    <property type="nucleotide sequence ID" value="NZ_JAATJR010000002.1"/>
</dbReference>
<dbReference type="Pfam" id="PF02668">
    <property type="entry name" value="TauD"/>
    <property type="match status" value="1"/>
</dbReference>
<evidence type="ECO:0000256" key="3">
    <source>
        <dbReference type="ARBA" id="ARBA00023194"/>
    </source>
</evidence>
<keyword evidence="2" id="KW-0560">Oxidoreductase</keyword>
<keyword evidence="3" id="KW-0045">Antibiotic biosynthesis</keyword>
<evidence type="ECO:0000256" key="1">
    <source>
        <dbReference type="ARBA" id="ARBA00001954"/>
    </source>
</evidence>
<comment type="caution">
    <text evidence="5">The sequence shown here is derived from an EMBL/GenBank/DDBJ whole genome shotgun (WGS) entry which is preliminary data.</text>
</comment>
<sequence length="379" mass="42874">MRLQKIDSPMAWKGPDIDYRTEMMHVLSPVEIAEIDAALRRCQDLDIPEITAERFPAPVLGGTLRRVKDALLNGRGASLLRGFPRERYTADEMARIYVGIGAHLGRPLAQSWKGELLGSVINISDIVERTRGYNQAGEMMFHVDGTACDIVSLMCLRGARAGGASRIVSAAALHNHLLETRPDLLEVLYRGFHHRNHEMDALHSPMVPLQTDHRLPFVSQRDGRITCSASGCIRYAVEQGGIAFSAAEVEALEEWQRLARSPEFHLDMDFEPGDIQFLNNRAILHGRTDYEDAEDVTQRRHLMRLWLHVPEWPAREPDQIYLTPDSCGHWQHTNRRPLMDLPGSYLAELRAMQEVRIRDNSVLAITKSVPKASDWIRPG</sequence>
<proteinExistence type="predicted"/>
<dbReference type="Proteomes" id="UP000765160">
    <property type="component" value="Unassembled WGS sequence"/>
</dbReference>
<keyword evidence="6" id="KW-1185">Reference proteome</keyword>
<evidence type="ECO:0000313" key="6">
    <source>
        <dbReference type="Proteomes" id="UP000765160"/>
    </source>
</evidence>
<dbReference type="PANTHER" id="PTHR10696:SF56">
    <property type="entry name" value="TAUD_TFDA-LIKE DOMAIN-CONTAINING PROTEIN"/>
    <property type="match status" value="1"/>
</dbReference>
<dbReference type="SUPFAM" id="SSF51197">
    <property type="entry name" value="Clavaminate synthase-like"/>
    <property type="match status" value="1"/>
</dbReference>
<dbReference type="PANTHER" id="PTHR10696">
    <property type="entry name" value="GAMMA-BUTYROBETAINE HYDROXYLASE-RELATED"/>
    <property type="match status" value="1"/>
</dbReference>
<gene>
    <name evidence="5" type="ORF">HB662_04600</name>
</gene>
<accession>A0ABX1ETY4</accession>
<dbReference type="InterPro" id="IPR050411">
    <property type="entry name" value="AlphaKG_dependent_hydroxylases"/>
</dbReference>
<dbReference type="EMBL" id="JAAVTX010000002">
    <property type="protein sequence ID" value="NKE44042.1"/>
    <property type="molecule type" value="Genomic_DNA"/>
</dbReference>